<accession>A0A6I2UM70</accession>
<dbReference type="InterPro" id="IPR037518">
    <property type="entry name" value="MPN"/>
</dbReference>
<dbReference type="AlphaFoldDB" id="A0A6I2UM70"/>
<gene>
    <name evidence="8" type="ORF">FYJ84_12775</name>
</gene>
<keyword evidence="2" id="KW-0645">Protease</keyword>
<dbReference type="InterPro" id="IPR025657">
    <property type="entry name" value="RadC_JAB"/>
</dbReference>
<name>A0A6I2UM70_9FIRM</name>
<dbReference type="PANTHER" id="PTHR30471">
    <property type="entry name" value="DNA REPAIR PROTEIN RADC"/>
    <property type="match status" value="1"/>
</dbReference>
<evidence type="ECO:0000313" key="8">
    <source>
        <dbReference type="EMBL" id="MSU09846.1"/>
    </source>
</evidence>
<dbReference type="GO" id="GO:0046872">
    <property type="term" value="F:metal ion binding"/>
    <property type="evidence" value="ECO:0007669"/>
    <property type="project" value="UniProtKB-KW"/>
</dbReference>
<dbReference type="Proteomes" id="UP000433181">
    <property type="component" value="Unassembled WGS sequence"/>
</dbReference>
<reference evidence="8 9" key="1">
    <citation type="submission" date="2019-08" db="EMBL/GenBank/DDBJ databases">
        <title>In-depth cultivation of the pig gut microbiome towards novel bacterial diversity and tailored functional studies.</title>
        <authorList>
            <person name="Wylensek D."/>
            <person name="Hitch T.C.A."/>
            <person name="Clavel T."/>
        </authorList>
    </citation>
    <scope>NUCLEOTIDE SEQUENCE [LARGE SCALE GENOMIC DNA]</scope>
    <source>
        <strain evidence="8 9">WCA-693-APC-5D-A</strain>
    </source>
</reference>
<keyword evidence="6" id="KW-0482">Metalloprotease</keyword>
<dbReference type="InterPro" id="IPR020891">
    <property type="entry name" value="UPF0758_CS"/>
</dbReference>
<dbReference type="EMBL" id="VUNR01000036">
    <property type="protein sequence ID" value="MSU09846.1"/>
    <property type="molecule type" value="Genomic_DNA"/>
</dbReference>
<dbReference type="InterPro" id="IPR001405">
    <property type="entry name" value="UPF0758"/>
</dbReference>
<dbReference type="Pfam" id="PF04002">
    <property type="entry name" value="RadC"/>
    <property type="match status" value="1"/>
</dbReference>
<evidence type="ECO:0000256" key="1">
    <source>
        <dbReference type="ARBA" id="ARBA00010243"/>
    </source>
</evidence>
<dbReference type="CDD" id="cd08071">
    <property type="entry name" value="MPN_DUF2466"/>
    <property type="match status" value="1"/>
</dbReference>
<proteinExistence type="inferred from homology"/>
<organism evidence="8 9">
    <name type="scientific">Anaerovibrio slackiae</name>
    <dbReference type="NCBI Taxonomy" id="2652309"/>
    <lineage>
        <taxon>Bacteria</taxon>
        <taxon>Bacillati</taxon>
        <taxon>Bacillota</taxon>
        <taxon>Negativicutes</taxon>
        <taxon>Selenomonadales</taxon>
        <taxon>Selenomonadaceae</taxon>
        <taxon>Anaerovibrio</taxon>
    </lineage>
</organism>
<dbReference type="GO" id="GO:0006508">
    <property type="term" value="P:proteolysis"/>
    <property type="evidence" value="ECO:0007669"/>
    <property type="project" value="UniProtKB-KW"/>
</dbReference>
<keyword evidence="4" id="KW-0378">Hydrolase</keyword>
<dbReference type="GO" id="GO:0008237">
    <property type="term" value="F:metallopeptidase activity"/>
    <property type="evidence" value="ECO:0007669"/>
    <property type="project" value="UniProtKB-KW"/>
</dbReference>
<dbReference type="PROSITE" id="PS01302">
    <property type="entry name" value="UPF0758"/>
    <property type="match status" value="1"/>
</dbReference>
<evidence type="ECO:0000313" key="9">
    <source>
        <dbReference type="Proteomes" id="UP000433181"/>
    </source>
</evidence>
<protein>
    <submittedName>
        <fullName evidence="8">JAB domain-containing protein</fullName>
    </submittedName>
</protein>
<dbReference type="PROSITE" id="PS50249">
    <property type="entry name" value="MPN"/>
    <property type="match status" value="1"/>
</dbReference>
<evidence type="ECO:0000256" key="4">
    <source>
        <dbReference type="ARBA" id="ARBA00022801"/>
    </source>
</evidence>
<comment type="similarity">
    <text evidence="1">Belongs to the UPF0758 family.</text>
</comment>
<keyword evidence="9" id="KW-1185">Reference proteome</keyword>
<keyword evidence="3" id="KW-0479">Metal-binding</keyword>
<evidence type="ECO:0000256" key="5">
    <source>
        <dbReference type="ARBA" id="ARBA00022833"/>
    </source>
</evidence>
<dbReference type="Gene3D" id="3.40.140.10">
    <property type="entry name" value="Cytidine Deaminase, domain 2"/>
    <property type="match status" value="1"/>
</dbReference>
<evidence type="ECO:0000259" key="7">
    <source>
        <dbReference type="PROSITE" id="PS50249"/>
    </source>
</evidence>
<dbReference type="PANTHER" id="PTHR30471:SF3">
    <property type="entry name" value="UPF0758 PROTEIN YEES-RELATED"/>
    <property type="match status" value="1"/>
</dbReference>
<evidence type="ECO:0000256" key="2">
    <source>
        <dbReference type="ARBA" id="ARBA00022670"/>
    </source>
</evidence>
<evidence type="ECO:0000256" key="3">
    <source>
        <dbReference type="ARBA" id="ARBA00022723"/>
    </source>
</evidence>
<comment type="caution">
    <text evidence="8">The sequence shown here is derived from an EMBL/GenBank/DDBJ whole genome shotgun (WGS) entry which is preliminary data.</text>
</comment>
<evidence type="ECO:0000256" key="6">
    <source>
        <dbReference type="ARBA" id="ARBA00023049"/>
    </source>
</evidence>
<sequence length="149" mass="16684">MKNYLTLNRIKLVREKDIEYDAPHIITCPEDAVEVANAIFDMENLAEETMIALLLDMKNHVIGAHELSHGTIDCSIANPRELFKAALLHNASSAILCHNHPSGNPAPSLDDIKTTEIFMKLGRMMGIEVFDHIVIGYQTYISIKEKLAK</sequence>
<dbReference type="RefSeq" id="WP_154408008.1">
    <property type="nucleotide sequence ID" value="NZ_VUNR01000036.1"/>
</dbReference>
<feature type="domain" description="MPN" evidence="7">
    <location>
        <begin position="25"/>
        <end position="149"/>
    </location>
</feature>
<keyword evidence="5" id="KW-0862">Zinc</keyword>
<dbReference type="GeneID" id="96779799"/>